<dbReference type="RefSeq" id="WP_166402849.1">
    <property type="nucleotide sequence ID" value="NZ_JAANHS010000005.1"/>
</dbReference>
<gene>
    <name evidence="2" type="ORF">G8O29_08690</name>
</gene>
<dbReference type="Proteomes" id="UP001515660">
    <property type="component" value="Unassembled WGS sequence"/>
</dbReference>
<dbReference type="EMBL" id="JAANHS010000005">
    <property type="protein sequence ID" value="NHB76816.1"/>
    <property type="molecule type" value="Genomic_DNA"/>
</dbReference>
<keyword evidence="1" id="KW-1133">Transmembrane helix</keyword>
<comment type="caution">
    <text evidence="2">The sequence shown here is derived from an EMBL/GenBank/DDBJ whole genome shotgun (WGS) entry which is preliminary data.</text>
</comment>
<keyword evidence="1" id="KW-0812">Transmembrane</keyword>
<evidence type="ECO:0000313" key="3">
    <source>
        <dbReference type="Proteomes" id="UP001515660"/>
    </source>
</evidence>
<evidence type="ECO:0000313" key="2">
    <source>
        <dbReference type="EMBL" id="NHB76816.1"/>
    </source>
</evidence>
<reference evidence="2 3" key="1">
    <citation type="journal article" date="2022" name="Microorganisms">
        <title>Genome Sequence and Characterization of a Xanthorhodopsin-Containing, Aerobic Anoxygenic Phototrophic Rhodobacter Species, Isolated from Mesophilic Conditions at Yellowstone National Park.</title>
        <authorList>
            <person name="Kyndt J.A."/>
            <person name="Robertson S."/>
            <person name="Shoffstall I.B."/>
            <person name="Ramaley R.F."/>
            <person name="Meyer T.E."/>
        </authorList>
    </citation>
    <scope>NUCLEOTIDE SEQUENCE [LARGE SCALE GENOMIC DNA]</scope>
    <source>
        <strain evidence="2 3">M37P</strain>
    </source>
</reference>
<sequence>MAMGAGLGGTGLSGLLTAALPLIGIVSLLHSRRQRRNGHPPVPDEAYERRRAATLESERRMAAYLAQSRSGGYEALEDDAQEIRR</sequence>
<keyword evidence="3" id="KW-1185">Reference proteome</keyword>
<protein>
    <submittedName>
        <fullName evidence="2">Uncharacterized protein</fullName>
    </submittedName>
</protein>
<name>A0ABX0G7X4_9RHOB</name>
<feature type="transmembrane region" description="Helical" evidence="1">
    <location>
        <begin position="6"/>
        <end position="29"/>
    </location>
</feature>
<keyword evidence="1" id="KW-0472">Membrane</keyword>
<evidence type="ECO:0000256" key="1">
    <source>
        <dbReference type="SAM" id="Phobius"/>
    </source>
</evidence>
<organism evidence="2 3">
    <name type="scientific">Rhodobacter calidifons</name>
    <dbReference type="NCBI Taxonomy" id="2715277"/>
    <lineage>
        <taxon>Bacteria</taxon>
        <taxon>Pseudomonadati</taxon>
        <taxon>Pseudomonadota</taxon>
        <taxon>Alphaproteobacteria</taxon>
        <taxon>Rhodobacterales</taxon>
        <taxon>Rhodobacter group</taxon>
        <taxon>Rhodobacter</taxon>
    </lineage>
</organism>
<accession>A0ABX0G7X4</accession>
<proteinExistence type="predicted"/>